<feature type="coiled-coil region" evidence="7">
    <location>
        <begin position="114"/>
        <end position="180"/>
    </location>
</feature>
<feature type="region of interest" description="Disordered" evidence="8">
    <location>
        <begin position="74"/>
        <end position="93"/>
    </location>
</feature>
<evidence type="ECO:0000256" key="3">
    <source>
        <dbReference type="ARBA" id="ARBA00022664"/>
    </source>
</evidence>
<keyword evidence="6" id="KW-0539">Nucleus</keyword>
<comment type="similarity">
    <text evidence="2">Belongs to the SPF27 family.</text>
</comment>
<evidence type="ECO:0000256" key="6">
    <source>
        <dbReference type="ARBA" id="ARBA00023242"/>
    </source>
</evidence>
<evidence type="ECO:0000256" key="4">
    <source>
        <dbReference type="ARBA" id="ARBA00022728"/>
    </source>
</evidence>
<organism evidence="9 10">
    <name type="scientific">Phakopsora pachyrhizi</name>
    <name type="common">Asian soybean rust disease fungus</name>
    <dbReference type="NCBI Taxonomy" id="170000"/>
    <lineage>
        <taxon>Eukaryota</taxon>
        <taxon>Fungi</taxon>
        <taxon>Dikarya</taxon>
        <taxon>Basidiomycota</taxon>
        <taxon>Pucciniomycotina</taxon>
        <taxon>Pucciniomycetes</taxon>
        <taxon>Pucciniales</taxon>
        <taxon>Phakopsoraceae</taxon>
        <taxon>Phakopsora</taxon>
    </lineage>
</organism>
<keyword evidence="5" id="KW-0508">mRNA splicing</keyword>
<protein>
    <submittedName>
        <fullName evidence="9">Pre-mRNA-splicing factor SPF27</fullName>
    </submittedName>
</protein>
<reference evidence="9" key="1">
    <citation type="submission" date="2022-06" db="EMBL/GenBank/DDBJ databases">
        <authorList>
            <consortium name="SYNGENTA / RWTH Aachen University"/>
        </authorList>
    </citation>
    <scope>NUCLEOTIDE SEQUENCE</scope>
</reference>
<proteinExistence type="inferred from homology"/>
<keyword evidence="3" id="KW-0507">mRNA processing</keyword>
<evidence type="ECO:0000256" key="5">
    <source>
        <dbReference type="ARBA" id="ARBA00023187"/>
    </source>
</evidence>
<dbReference type="Proteomes" id="UP001153365">
    <property type="component" value="Unassembled WGS sequence"/>
</dbReference>
<dbReference type="GO" id="GO:0000974">
    <property type="term" value="C:Prp19 complex"/>
    <property type="evidence" value="ECO:0007669"/>
    <property type="project" value="TreeGrafter"/>
</dbReference>
<dbReference type="Pfam" id="PF05700">
    <property type="entry name" value="BCAS2"/>
    <property type="match status" value="1"/>
</dbReference>
<evidence type="ECO:0000256" key="8">
    <source>
        <dbReference type="SAM" id="MobiDB-lite"/>
    </source>
</evidence>
<sequence>MNTVDSLPYYDRDLDVVPNLRQRVEREIEEELKIVLSQSQTSNGANQSYHPYLSQYPEPQQSSSKEIHHPLLRVSLPRLSNNRNEGNSDRDNEIREGLDVERFNIPYPNDPTDLEAWERALSNAKAQLEHQKLRSLNLSLMSNYGANHWKLSNFLIEKEIEKVEKTVEAYKLEIDNVNRRRKASQVSEVAKPDFN</sequence>
<keyword evidence="4" id="KW-0747">Spliceosome</keyword>
<comment type="caution">
    <text evidence="9">The sequence shown here is derived from an EMBL/GenBank/DDBJ whole genome shotgun (WGS) entry which is preliminary data.</text>
</comment>
<evidence type="ECO:0000256" key="7">
    <source>
        <dbReference type="SAM" id="Coils"/>
    </source>
</evidence>
<dbReference type="EMBL" id="CALTRL010005972">
    <property type="protein sequence ID" value="CAH7688340.1"/>
    <property type="molecule type" value="Genomic_DNA"/>
</dbReference>
<dbReference type="GO" id="GO:0008380">
    <property type="term" value="P:RNA splicing"/>
    <property type="evidence" value="ECO:0007669"/>
    <property type="project" value="UniProtKB-KW"/>
</dbReference>
<keyword evidence="7" id="KW-0175">Coiled coil</keyword>
<dbReference type="InterPro" id="IPR008409">
    <property type="entry name" value="SPF27"/>
</dbReference>
<dbReference type="PANTHER" id="PTHR13296">
    <property type="entry name" value="BCAS2 PROTEIN"/>
    <property type="match status" value="1"/>
</dbReference>
<evidence type="ECO:0000256" key="1">
    <source>
        <dbReference type="ARBA" id="ARBA00004123"/>
    </source>
</evidence>
<gene>
    <name evidence="9" type="ORF">PPACK8108_LOCUS23294</name>
</gene>
<dbReference type="PANTHER" id="PTHR13296:SF0">
    <property type="entry name" value="PRE-MRNA-SPLICING FACTOR SPF27"/>
    <property type="match status" value="1"/>
</dbReference>
<name>A0AAV0BPA9_PHAPC</name>
<evidence type="ECO:0000313" key="9">
    <source>
        <dbReference type="EMBL" id="CAH7688340.1"/>
    </source>
</evidence>
<keyword evidence="10" id="KW-1185">Reference proteome</keyword>
<evidence type="ECO:0000313" key="10">
    <source>
        <dbReference type="Proteomes" id="UP001153365"/>
    </source>
</evidence>
<comment type="subcellular location">
    <subcellularLocation>
        <location evidence="1">Nucleus</location>
    </subcellularLocation>
</comment>
<feature type="compositionally biased region" description="Polar residues" evidence="8">
    <location>
        <begin position="39"/>
        <end position="49"/>
    </location>
</feature>
<evidence type="ECO:0000256" key="2">
    <source>
        <dbReference type="ARBA" id="ARBA00010788"/>
    </source>
</evidence>
<feature type="region of interest" description="Disordered" evidence="8">
    <location>
        <begin position="39"/>
        <end position="65"/>
    </location>
</feature>
<dbReference type="GO" id="GO:0071013">
    <property type="term" value="C:catalytic step 2 spliceosome"/>
    <property type="evidence" value="ECO:0007669"/>
    <property type="project" value="TreeGrafter"/>
</dbReference>
<dbReference type="AlphaFoldDB" id="A0AAV0BPA9"/>
<dbReference type="GO" id="GO:0006397">
    <property type="term" value="P:mRNA processing"/>
    <property type="evidence" value="ECO:0007669"/>
    <property type="project" value="UniProtKB-KW"/>
</dbReference>
<dbReference type="GO" id="GO:0071011">
    <property type="term" value="C:precatalytic spliceosome"/>
    <property type="evidence" value="ECO:0007669"/>
    <property type="project" value="TreeGrafter"/>
</dbReference>
<accession>A0AAV0BPA9</accession>